<dbReference type="Gene3D" id="3.30.1320.10">
    <property type="match status" value="1"/>
</dbReference>
<dbReference type="GO" id="GO:0015935">
    <property type="term" value="C:small ribosomal subunit"/>
    <property type="evidence" value="ECO:0007669"/>
    <property type="project" value="TreeGrafter"/>
</dbReference>
<organism evidence="5 6">
    <name type="scientific">Candidatus Taylorbacteria bacterium RIFCSPHIGHO2_02_FULL_46_13</name>
    <dbReference type="NCBI Taxonomy" id="1802312"/>
    <lineage>
        <taxon>Bacteria</taxon>
        <taxon>Candidatus Tayloriibacteriota</taxon>
    </lineage>
</organism>
<dbReference type="InterPro" id="IPR023803">
    <property type="entry name" value="Ribosomal_bS16_dom_sf"/>
</dbReference>
<dbReference type="InterPro" id="IPR000307">
    <property type="entry name" value="Ribosomal_bS16"/>
</dbReference>
<evidence type="ECO:0000256" key="4">
    <source>
        <dbReference type="SAM" id="MobiDB-lite"/>
    </source>
</evidence>
<protein>
    <recommendedName>
        <fullName evidence="3">30S ribosomal protein S16</fullName>
    </recommendedName>
</protein>
<feature type="region of interest" description="Disordered" evidence="4">
    <location>
        <begin position="81"/>
        <end position="131"/>
    </location>
</feature>
<dbReference type="GO" id="GO:0003735">
    <property type="term" value="F:structural constituent of ribosome"/>
    <property type="evidence" value="ECO:0007669"/>
    <property type="project" value="InterPro"/>
</dbReference>
<dbReference type="GO" id="GO:0005737">
    <property type="term" value="C:cytoplasm"/>
    <property type="evidence" value="ECO:0007669"/>
    <property type="project" value="UniProtKB-ARBA"/>
</dbReference>
<name>A0A1G2MUH9_9BACT</name>
<keyword evidence="1 5" id="KW-0689">Ribosomal protein</keyword>
<sequence>MGRKNIPTFRIVLTDSKNSTKSGRYLEVLGSYDPVNDVKEIKEDRVKYWMSKGAKPTDTLHNFLVEKKIITGKKINVLPRKSPVKKEEAPVVAAQAPATSTEVTAREEKPVEAKAETSKEEPVTVAEPPKA</sequence>
<reference evidence="5 6" key="1">
    <citation type="journal article" date="2016" name="Nat. Commun.">
        <title>Thousands of microbial genomes shed light on interconnected biogeochemical processes in an aquifer system.</title>
        <authorList>
            <person name="Anantharaman K."/>
            <person name="Brown C.T."/>
            <person name="Hug L.A."/>
            <person name="Sharon I."/>
            <person name="Castelle C.J."/>
            <person name="Probst A.J."/>
            <person name="Thomas B.C."/>
            <person name="Singh A."/>
            <person name="Wilkins M.J."/>
            <person name="Karaoz U."/>
            <person name="Brodie E.L."/>
            <person name="Williams K.H."/>
            <person name="Hubbard S.S."/>
            <person name="Banfield J.F."/>
        </authorList>
    </citation>
    <scope>NUCLEOTIDE SEQUENCE [LARGE SCALE GENOMIC DNA]</scope>
</reference>
<evidence type="ECO:0000256" key="1">
    <source>
        <dbReference type="ARBA" id="ARBA00022980"/>
    </source>
</evidence>
<dbReference type="GO" id="GO:0006412">
    <property type="term" value="P:translation"/>
    <property type="evidence" value="ECO:0007669"/>
    <property type="project" value="InterPro"/>
</dbReference>
<evidence type="ECO:0000313" key="5">
    <source>
        <dbReference type="EMBL" id="OHA26909.1"/>
    </source>
</evidence>
<evidence type="ECO:0000256" key="2">
    <source>
        <dbReference type="ARBA" id="ARBA00023274"/>
    </source>
</evidence>
<dbReference type="STRING" id="1802312.A3C06_02180"/>
<keyword evidence="2" id="KW-0687">Ribonucleoprotein</keyword>
<dbReference type="Proteomes" id="UP000177565">
    <property type="component" value="Unassembled WGS sequence"/>
</dbReference>
<dbReference type="PANTHER" id="PTHR12919">
    <property type="entry name" value="30S RIBOSOMAL PROTEIN S16"/>
    <property type="match status" value="1"/>
</dbReference>
<gene>
    <name evidence="5" type="ORF">A3C06_02180</name>
</gene>
<evidence type="ECO:0000256" key="3">
    <source>
        <dbReference type="ARBA" id="ARBA00035310"/>
    </source>
</evidence>
<accession>A0A1G2MUH9</accession>
<dbReference type="Pfam" id="PF00886">
    <property type="entry name" value="Ribosomal_S16"/>
    <property type="match status" value="1"/>
</dbReference>
<dbReference type="PANTHER" id="PTHR12919:SF20">
    <property type="entry name" value="SMALL RIBOSOMAL SUBUNIT PROTEIN BS16M"/>
    <property type="match status" value="1"/>
</dbReference>
<proteinExistence type="predicted"/>
<evidence type="ECO:0000313" key="6">
    <source>
        <dbReference type="Proteomes" id="UP000177565"/>
    </source>
</evidence>
<dbReference type="SUPFAM" id="SSF54565">
    <property type="entry name" value="Ribosomal protein S16"/>
    <property type="match status" value="1"/>
</dbReference>
<dbReference type="NCBIfam" id="TIGR00002">
    <property type="entry name" value="S16"/>
    <property type="match status" value="1"/>
</dbReference>
<dbReference type="AlphaFoldDB" id="A0A1G2MUH9"/>
<feature type="compositionally biased region" description="Basic and acidic residues" evidence="4">
    <location>
        <begin position="104"/>
        <end position="122"/>
    </location>
</feature>
<comment type="caution">
    <text evidence="5">The sequence shown here is derived from an EMBL/GenBank/DDBJ whole genome shotgun (WGS) entry which is preliminary data.</text>
</comment>
<dbReference type="EMBL" id="MHRQ01000014">
    <property type="protein sequence ID" value="OHA26909.1"/>
    <property type="molecule type" value="Genomic_DNA"/>
</dbReference>